<keyword evidence="3" id="KW-1003">Cell membrane</keyword>
<dbReference type="InterPro" id="IPR017452">
    <property type="entry name" value="GPCR_Rhodpsn_7TM"/>
</dbReference>
<dbReference type="PANTHER" id="PTHR24372:SF80">
    <property type="entry name" value="FI21465P1-RELATED"/>
    <property type="match status" value="1"/>
</dbReference>
<evidence type="ECO:0000256" key="3">
    <source>
        <dbReference type="ARBA" id="ARBA00022475"/>
    </source>
</evidence>
<dbReference type="InterPro" id="IPR001611">
    <property type="entry name" value="Leu-rich_rpt"/>
</dbReference>
<feature type="transmembrane region" description="Helical" evidence="13">
    <location>
        <begin position="296"/>
        <end position="321"/>
    </location>
</feature>
<evidence type="ECO:0000313" key="16">
    <source>
        <dbReference type="Proteomes" id="UP001162164"/>
    </source>
</evidence>
<keyword evidence="9 13" id="KW-0472">Membrane</keyword>
<evidence type="ECO:0000256" key="10">
    <source>
        <dbReference type="ARBA" id="ARBA00023170"/>
    </source>
</evidence>
<dbReference type="PRINTS" id="PR00237">
    <property type="entry name" value="GPCRRHODOPSN"/>
</dbReference>
<proteinExistence type="inferred from homology"/>
<feature type="transmembrane region" description="Helical" evidence="13">
    <location>
        <begin position="246"/>
        <end position="264"/>
    </location>
</feature>
<organism evidence="15 16">
    <name type="scientific">Molorchus minor</name>
    <dbReference type="NCBI Taxonomy" id="1323400"/>
    <lineage>
        <taxon>Eukaryota</taxon>
        <taxon>Metazoa</taxon>
        <taxon>Ecdysozoa</taxon>
        <taxon>Arthropoda</taxon>
        <taxon>Hexapoda</taxon>
        <taxon>Insecta</taxon>
        <taxon>Pterygota</taxon>
        <taxon>Neoptera</taxon>
        <taxon>Endopterygota</taxon>
        <taxon>Coleoptera</taxon>
        <taxon>Polyphaga</taxon>
        <taxon>Cucujiformia</taxon>
        <taxon>Chrysomeloidea</taxon>
        <taxon>Cerambycidae</taxon>
        <taxon>Lamiinae</taxon>
        <taxon>Monochamini</taxon>
        <taxon>Molorchus</taxon>
    </lineage>
</organism>
<dbReference type="Pfam" id="PF00001">
    <property type="entry name" value="7tm_1"/>
    <property type="match status" value="1"/>
</dbReference>
<name>A0ABQ9JQY2_9CUCU</name>
<evidence type="ECO:0000256" key="11">
    <source>
        <dbReference type="ARBA" id="ARBA00023224"/>
    </source>
</evidence>
<evidence type="ECO:0000313" key="15">
    <source>
        <dbReference type="EMBL" id="KAJ8980695.1"/>
    </source>
</evidence>
<keyword evidence="7 13" id="KW-1133">Transmembrane helix</keyword>
<evidence type="ECO:0000256" key="2">
    <source>
        <dbReference type="ARBA" id="ARBA00010663"/>
    </source>
</evidence>
<keyword evidence="10 12" id="KW-0675">Receptor</keyword>
<evidence type="ECO:0000259" key="14">
    <source>
        <dbReference type="PROSITE" id="PS50262"/>
    </source>
</evidence>
<dbReference type="Gene3D" id="1.20.1070.10">
    <property type="entry name" value="Rhodopsin 7-helix transmembrane proteins"/>
    <property type="match status" value="1"/>
</dbReference>
<evidence type="ECO:0000256" key="8">
    <source>
        <dbReference type="ARBA" id="ARBA00023040"/>
    </source>
</evidence>
<keyword evidence="6" id="KW-0677">Repeat</keyword>
<comment type="similarity">
    <text evidence="2 12">Belongs to the G-protein coupled receptor 1 family.</text>
</comment>
<dbReference type="Pfam" id="PF13855">
    <property type="entry name" value="LRR_8"/>
    <property type="match status" value="1"/>
</dbReference>
<dbReference type="Gene3D" id="3.80.10.10">
    <property type="entry name" value="Ribonuclease Inhibitor"/>
    <property type="match status" value="1"/>
</dbReference>
<keyword evidence="5 12" id="KW-0812">Transmembrane</keyword>
<keyword evidence="4" id="KW-0433">Leucine-rich repeat</keyword>
<feature type="transmembrane region" description="Helical" evidence="13">
    <location>
        <begin position="341"/>
        <end position="366"/>
    </location>
</feature>
<feature type="transmembrane region" description="Helical" evidence="13">
    <location>
        <begin position="372"/>
        <end position="395"/>
    </location>
</feature>
<dbReference type="PANTHER" id="PTHR24372">
    <property type="entry name" value="GLYCOPROTEIN HORMONE RECEPTOR"/>
    <property type="match status" value="1"/>
</dbReference>
<evidence type="ECO:0000256" key="13">
    <source>
        <dbReference type="SAM" id="Phobius"/>
    </source>
</evidence>
<feature type="transmembrane region" description="Helical" evidence="13">
    <location>
        <begin position="128"/>
        <end position="148"/>
    </location>
</feature>
<dbReference type="PROSITE" id="PS00237">
    <property type="entry name" value="G_PROTEIN_RECEP_F1_1"/>
    <property type="match status" value="1"/>
</dbReference>
<evidence type="ECO:0000256" key="7">
    <source>
        <dbReference type="ARBA" id="ARBA00022989"/>
    </source>
</evidence>
<feature type="transmembrane region" description="Helical" evidence="13">
    <location>
        <begin position="154"/>
        <end position="175"/>
    </location>
</feature>
<evidence type="ECO:0000256" key="6">
    <source>
        <dbReference type="ARBA" id="ARBA00022737"/>
    </source>
</evidence>
<dbReference type="SMART" id="SM00369">
    <property type="entry name" value="LRR_TYP"/>
    <property type="match status" value="2"/>
</dbReference>
<accession>A0ABQ9JQY2</accession>
<dbReference type="EMBL" id="JAPWTJ010000242">
    <property type="protein sequence ID" value="KAJ8980695.1"/>
    <property type="molecule type" value="Genomic_DNA"/>
</dbReference>
<dbReference type="SUPFAM" id="SSF52058">
    <property type="entry name" value="L domain-like"/>
    <property type="match status" value="1"/>
</dbReference>
<keyword evidence="16" id="KW-1185">Reference proteome</keyword>
<evidence type="ECO:0000256" key="5">
    <source>
        <dbReference type="ARBA" id="ARBA00022692"/>
    </source>
</evidence>
<evidence type="ECO:0000256" key="1">
    <source>
        <dbReference type="ARBA" id="ARBA00004651"/>
    </source>
</evidence>
<reference evidence="15" key="1">
    <citation type="journal article" date="2023" name="Insect Mol. Biol.">
        <title>Genome sequencing provides insights into the evolution of gene families encoding plant cell wall-degrading enzymes in longhorned beetles.</title>
        <authorList>
            <person name="Shin N.R."/>
            <person name="Okamura Y."/>
            <person name="Kirsch R."/>
            <person name="Pauchet Y."/>
        </authorList>
    </citation>
    <scope>NUCLEOTIDE SEQUENCE</scope>
    <source>
        <strain evidence="15">MMC_N1</strain>
    </source>
</reference>
<protein>
    <recommendedName>
        <fullName evidence="14">G-protein coupled receptors family 1 profile domain-containing protein</fullName>
    </recommendedName>
</protein>
<feature type="domain" description="G-protein coupled receptors family 1 profile" evidence="14">
    <location>
        <begin position="137"/>
        <end position="392"/>
    </location>
</feature>
<evidence type="ECO:0000256" key="4">
    <source>
        <dbReference type="ARBA" id="ARBA00022614"/>
    </source>
</evidence>
<dbReference type="SUPFAM" id="SSF81321">
    <property type="entry name" value="Family A G protein-coupled receptor-like"/>
    <property type="match status" value="1"/>
</dbReference>
<dbReference type="PROSITE" id="PS50262">
    <property type="entry name" value="G_PROTEIN_RECEP_F1_2"/>
    <property type="match status" value="1"/>
</dbReference>
<comment type="subcellular location">
    <subcellularLocation>
        <location evidence="1">Cell membrane</location>
        <topology evidence="1">Multi-pass membrane protein</topology>
    </subcellularLocation>
</comment>
<dbReference type="InterPro" id="IPR003591">
    <property type="entry name" value="Leu-rich_rpt_typical-subtyp"/>
</dbReference>
<dbReference type="Proteomes" id="UP001162164">
    <property type="component" value="Unassembled WGS sequence"/>
</dbReference>
<dbReference type="InterPro" id="IPR032675">
    <property type="entry name" value="LRR_dom_sf"/>
</dbReference>
<keyword evidence="11 12" id="KW-0807">Transducer</keyword>
<gene>
    <name evidence="15" type="ORF">NQ317_010598</name>
</gene>
<evidence type="ECO:0000256" key="9">
    <source>
        <dbReference type="ARBA" id="ARBA00023136"/>
    </source>
</evidence>
<sequence length="455" mass="52568">MERMRMLHCVFLIFRYIDHNEITTIRRTTFENLGNMELLSLRNNKIDNIEENAFHNLVNLKELNIEAIEITNIHTSMFSTLKNLESIHFKRYSYCHYVGSETRCRPLSDGISSNNQLLYKPLFRYTNWLICFSTCSGNILVLFGRFLFRDENKVLSLIIKNLAVSDFLMGIYLLLIGIQDMRYRNIYFLEAQNWISSWGCTVVGMFAMVSSEVSVLLLVFMSVDRFFLIAVPFGRYSSVTMRETTFVLLFIWGFGILLAIFPALEYMSTTRFYGVNGLCFPFHIDDPYGIGWEYSAIIFFAINGTGLFIIAFVYAAMFISIYRTRNATTLQTKDYEFAIRFFFIVLTDVTCWLPIITVKAAAMMGAQISADLYGWLVVFILPINSALNPILYTFTTPKYRTQIIKTFPSLIKEAANFTKNNGNTFLSLNAKDLKLKCDNGEKLQENNVKLVVNKF</sequence>
<dbReference type="InterPro" id="IPR000276">
    <property type="entry name" value="GPCR_Rhodpsn"/>
</dbReference>
<evidence type="ECO:0000256" key="12">
    <source>
        <dbReference type="RuleBase" id="RU000688"/>
    </source>
</evidence>
<keyword evidence="8 12" id="KW-0297">G-protein coupled receptor</keyword>
<comment type="caution">
    <text evidence="15">The sequence shown here is derived from an EMBL/GenBank/DDBJ whole genome shotgun (WGS) entry which is preliminary data.</text>
</comment>